<evidence type="ECO:0000313" key="2">
    <source>
        <dbReference type="Proteomes" id="UP000269221"/>
    </source>
</evidence>
<protein>
    <submittedName>
        <fullName evidence="1">Uncharacterized protein</fullName>
    </submittedName>
</protein>
<gene>
    <name evidence="1" type="ORF">DUI87_07102</name>
</gene>
<dbReference type="EMBL" id="QRBI01000104">
    <property type="protein sequence ID" value="RMC14925.1"/>
    <property type="molecule type" value="Genomic_DNA"/>
</dbReference>
<organism evidence="1 2">
    <name type="scientific">Hirundo rustica rustica</name>
    <dbReference type="NCBI Taxonomy" id="333673"/>
    <lineage>
        <taxon>Eukaryota</taxon>
        <taxon>Metazoa</taxon>
        <taxon>Chordata</taxon>
        <taxon>Craniata</taxon>
        <taxon>Vertebrata</taxon>
        <taxon>Euteleostomi</taxon>
        <taxon>Archelosauria</taxon>
        <taxon>Archosauria</taxon>
        <taxon>Dinosauria</taxon>
        <taxon>Saurischia</taxon>
        <taxon>Theropoda</taxon>
        <taxon>Coelurosauria</taxon>
        <taxon>Aves</taxon>
        <taxon>Neognathae</taxon>
        <taxon>Neoaves</taxon>
        <taxon>Telluraves</taxon>
        <taxon>Australaves</taxon>
        <taxon>Passeriformes</taxon>
        <taxon>Sylvioidea</taxon>
        <taxon>Hirundinidae</taxon>
        <taxon>Hirundo</taxon>
    </lineage>
</organism>
<dbReference type="Proteomes" id="UP000269221">
    <property type="component" value="Unassembled WGS sequence"/>
</dbReference>
<reference evidence="1 2" key="1">
    <citation type="submission" date="2018-07" db="EMBL/GenBank/DDBJ databases">
        <title>A high quality draft genome assembly of the barn swallow (H. rustica rustica).</title>
        <authorList>
            <person name="Formenti G."/>
            <person name="Chiara M."/>
            <person name="Poveda L."/>
            <person name="Francoijs K.-J."/>
            <person name="Bonisoli-Alquati A."/>
            <person name="Canova L."/>
            <person name="Gianfranceschi L."/>
            <person name="Horner D.S."/>
            <person name="Saino N."/>
        </authorList>
    </citation>
    <scope>NUCLEOTIDE SEQUENCE [LARGE SCALE GENOMIC DNA]</scope>
    <source>
        <strain evidence="1">Chelidonia</strain>
        <tissue evidence="1">Blood</tissue>
    </source>
</reference>
<comment type="caution">
    <text evidence="1">The sequence shown here is derived from an EMBL/GenBank/DDBJ whole genome shotgun (WGS) entry which is preliminary data.</text>
</comment>
<keyword evidence="2" id="KW-1185">Reference proteome</keyword>
<dbReference type="AlphaFoldDB" id="A0A3M0KP89"/>
<proteinExistence type="predicted"/>
<sequence>MVLARGSLPVQAVEALHHRNGHILANANGSVQVTEFPQDQYYLAKGYFSSLGFGTAFLKIVEDEVIPKNPSFP</sequence>
<name>A0A3M0KP89_HIRRU</name>
<evidence type="ECO:0000313" key="1">
    <source>
        <dbReference type="EMBL" id="RMC14925.1"/>
    </source>
</evidence>
<accession>A0A3M0KP89</accession>